<reference evidence="2 3" key="1">
    <citation type="submission" date="2022-08" db="EMBL/GenBank/DDBJ databases">
        <title>YIM 101645 draft genome.</title>
        <authorList>
            <person name="Chen X."/>
        </authorList>
    </citation>
    <scope>NUCLEOTIDE SEQUENCE [LARGE SCALE GENOMIC DNA]</scope>
    <source>
        <strain evidence="2 3">YIM 101645</strain>
    </source>
</reference>
<dbReference type="EMBL" id="JANWTC010000001">
    <property type="protein sequence ID" value="MCS5478616.1"/>
    <property type="molecule type" value="Genomic_DNA"/>
</dbReference>
<proteinExistence type="predicted"/>
<evidence type="ECO:0000313" key="3">
    <source>
        <dbReference type="Proteomes" id="UP001205965"/>
    </source>
</evidence>
<dbReference type="Proteomes" id="UP001205965">
    <property type="component" value="Unassembled WGS sequence"/>
</dbReference>
<protein>
    <recommendedName>
        <fullName evidence="4">Transposase</fullName>
    </recommendedName>
</protein>
<evidence type="ECO:0000256" key="1">
    <source>
        <dbReference type="SAM" id="MobiDB-lite"/>
    </source>
</evidence>
<sequence length="139" mass="15552">MTFTMPPVRLSIEQKRHHALTYAGLPHGTKGQYLQQHAITMRQIRYWIAALMDGDLATGTIPRQTGRMTTRDSAEILRLQTKVEQLEAQLHTRDQELIQTNKAVDALGKAIAALRNLTEDDDEADQNSPPNSKPPTPPS</sequence>
<comment type="caution">
    <text evidence="2">The sequence shown here is derived from an EMBL/GenBank/DDBJ whole genome shotgun (WGS) entry which is preliminary data.</text>
</comment>
<keyword evidence="3" id="KW-1185">Reference proteome</keyword>
<feature type="region of interest" description="Disordered" evidence="1">
    <location>
        <begin position="118"/>
        <end position="139"/>
    </location>
</feature>
<organism evidence="2 3">
    <name type="scientific">Corynebacterium lemuris</name>
    <dbReference type="NCBI Taxonomy" id="1859292"/>
    <lineage>
        <taxon>Bacteria</taxon>
        <taxon>Bacillati</taxon>
        <taxon>Actinomycetota</taxon>
        <taxon>Actinomycetes</taxon>
        <taxon>Mycobacteriales</taxon>
        <taxon>Corynebacteriaceae</taxon>
        <taxon>Corynebacterium</taxon>
    </lineage>
</organism>
<evidence type="ECO:0000313" key="2">
    <source>
        <dbReference type="EMBL" id="MCS5478616.1"/>
    </source>
</evidence>
<gene>
    <name evidence="2" type="ORF">NYP18_02990</name>
</gene>
<accession>A0ABT2FU09</accession>
<evidence type="ECO:0008006" key="4">
    <source>
        <dbReference type="Google" id="ProtNLM"/>
    </source>
</evidence>
<dbReference type="RefSeq" id="WP_259426673.1">
    <property type="nucleotide sequence ID" value="NZ_JANWTC010000001.1"/>
</dbReference>
<name>A0ABT2FU09_9CORY</name>